<evidence type="ECO:0000313" key="2">
    <source>
        <dbReference type="EnsemblMetazoa" id="MESCA010828-PA"/>
    </source>
</evidence>
<accession>T1H3K0</accession>
<evidence type="ECO:0000256" key="1">
    <source>
        <dbReference type="SAM" id="SignalP"/>
    </source>
</evidence>
<organism evidence="2 3">
    <name type="scientific">Megaselia scalaris</name>
    <name type="common">Humpbacked fly</name>
    <name type="synonym">Phora scalaris</name>
    <dbReference type="NCBI Taxonomy" id="36166"/>
    <lineage>
        <taxon>Eukaryota</taxon>
        <taxon>Metazoa</taxon>
        <taxon>Ecdysozoa</taxon>
        <taxon>Arthropoda</taxon>
        <taxon>Hexapoda</taxon>
        <taxon>Insecta</taxon>
        <taxon>Pterygota</taxon>
        <taxon>Neoptera</taxon>
        <taxon>Endopterygota</taxon>
        <taxon>Diptera</taxon>
        <taxon>Brachycera</taxon>
        <taxon>Muscomorpha</taxon>
        <taxon>Platypezoidea</taxon>
        <taxon>Phoridae</taxon>
        <taxon>Megaseliini</taxon>
        <taxon>Megaselia</taxon>
    </lineage>
</organism>
<name>T1H3K0_MEGSC</name>
<dbReference type="EnsemblMetazoa" id="MESCA010828-RA">
    <property type="protein sequence ID" value="MESCA010828-PA"/>
    <property type="gene ID" value="MESCA010828"/>
</dbReference>
<evidence type="ECO:0000313" key="3">
    <source>
        <dbReference type="Proteomes" id="UP000015102"/>
    </source>
</evidence>
<keyword evidence="1" id="KW-0732">Signal</keyword>
<feature type="chain" id="PRO_5012813646" evidence="1">
    <location>
        <begin position="16"/>
        <end position="95"/>
    </location>
</feature>
<dbReference type="EMBL" id="CAQQ02167378">
    <property type="status" value="NOT_ANNOTATED_CDS"/>
    <property type="molecule type" value="Genomic_DNA"/>
</dbReference>
<sequence length="95" mass="10728">MKLLVLLSIVSIVATQQTIKYSNPKPVTISVYNAQFPKPRGILRPTLLPDKLFSPAVNFVDINKKSLTSESIRVTKSTYQSGYIYEKPTYKSFNT</sequence>
<dbReference type="Proteomes" id="UP000015102">
    <property type="component" value="Unassembled WGS sequence"/>
</dbReference>
<keyword evidence="3" id="KW-1185">Reference proteome</keyword>
<reference evidence="2" key="2">
    <citation type="submission" date="2015-06" db="UniProtKB">
        <authorList>
            <consortium name="EnsemblMetazoa"/>
        </authorList>
    </citation>
    <scope>IDENTIFICATION</scope>
</reference>
<reference evidence="3" key="1">
    <citation type="submission" date="2013-02" db="EMBL/GenBank/DDBJ databases">
        <authorList>
            <person name="Hughes D."/>
        </authorList>
    </citation>
    <scope>NUCLEOTIDE SEQUENCE</scope>
    <source>
        <strain>Durham</strain>
        <strain evidence="3">NC isolate 2 -- Noor lab</strain>
    </source>
</reference>
<feature type="signal peptide" evidence="1">
    <location>
        <begin position="1"/>
        <end position="15"/>
    </location>
</feature>
<dbReference type="AlphaFoldDB" id="T1H3K0"/>
<dbReference type="HOGENOM" id="CLU_2375170_0_0_1"/>
<proteinExistence type="predicted"/>
<protein>
    <submittedName>
        <fullName evidence="2">Uncharacterized protein</fullName>
    </submittedName>
</protein>